<evidence type="ECO:0000313" key="3">
    <source>
        <dbReference type="Proteomes" id="UP000823674"/>
    </source>
</evidence>
<reference evidence="2 3" key="1">
    <citation type="submission" date="2021-03" db="EMBL/GenBank/DDBJ databases">
        <authorList>
            <person name="King G.J."/>
            <person name="Bancroft I."/>
            <person name="Baten A."/>
            <person name="Bloomfield J."/>
            <person name="Borpatragohain P."/>
            <person name="He Z."/>
            <person name="Irish N."/>
            <person name="Irwin J."/>
            <person name="Liu K."/>
            <person name="Mauleon R.P."/>
            <person name="Moore J."/>
            <person name="Morris R."/>
            <person name="Ostergaard L."/>
            <person name="Wang B."/>
            <person name="Wells R."/>
        </authorList>
    </citation>
    <scope>NUCLEOTIDE SEQUENCE [LARGE SCALE GENOMIC DNA]</scope>
    <source>
        <strain evidence="2">R-o-18</strain>
        <tissue evidence="2">Leaf</tissue>
    </source>
</reference>
<gene>
    <name evidence="2" type="primary">A03p019350.1_BraROA</name>
    <name evidence="2" type="ORF">IGI04_010323</name>
</gene>
<evidence type="ECO:0000313" key="2">
    <source>
        <dbReference type="EMBL" id="KAG5404204.1"/>
    </source>
</evidence>
<protein>
    <submittedName>
        <fullName evidence="2">Uncharacterized protein</fullName>
    </submittedName>
</protein>
<keyword evidence="3" id="KW-1185">Reference proteome</keyword>
<proteinExistence type="predicted"/>
<evidence type="ECO:0000256" key="1">
    <source>
        <dbReference type="SAM" id="MobiDB-lite"/>
    </source>
</evidence>
<dbReference type="EMBL" id="JADBGQ010000003">
    <property type="protein sequence ID" value="KAG5404204.1"/>
    <property type="molecule type" value="Genomic_DNA"/>
</dbReference>
<name>A0ABQ7N395_BRACM</name>
<feature type="compositionally biased region" description="Pro residues" evidence="1">
    <location>
        <begin position="80"/>
        <end position="95"/>
    </location>
</feature>
<accession>A0ABQ7N395</accession>
<sequence>MSNQNRNRRRNLGQRRGFSLILGQPEAISQNYKIKANRKAPTQIGLNCQVARRAVCKPTRQNTTTAMCLRLDKTNVAPSPLYPPVMEAPPPPYPPTSTRFQDYYSGYGQPHPPPLRPYRDEYYGEGEYMGCFPFLRTW</sequence>
<comment type="caution">
    <text evidence="2">The sequence shown here is derived from an EMBL/GenBank/DDBJ whole genome shotgun (WGS) entry which is preliminary data.</text>
</comment>
<dbReference type="Proteomes" id="UP000823674">
    <property type="component" value="Chromosome A03"/>
</dbReference>
<feature type="region of interest" description="Disordered" evidence="1">
    <location>
        <begin position="80"/>
        <end position="112"/>
    </location>
</feature>
<organism evidence="2 3">
    <name type="scientific">Brassica rapa subsp. trilocularis</name>
    <dbReference type="NCBI Taxonomy" id="1813537"/>
    <lineage>
        <taxon>Eukaryota</taxon>
        <taxon>Viridiplantae</taxon>
        <taxon>Streptophyta</taxon>
        <taxon>Embryophyta</taxon>
        <taxon>Tracheophyta</taxon>
        <taxon>Spermatophyta</taxon>
        <taxon>Magnoliopsida</taxon>
        <taxon>eudicotyledons</taxon>
        <taxon>Gunneridae</taxon>
        <taxon>Pentapetalae</taxon>
        <taxon>rosids</taxon>
        <taxon>malvids</taxon>
        <taxon>Brassicales</taxon>
        <taxon>Brassicaceae</taxon>
        <taxon>Brassiceae</taxon>
        <taxon>Brassica</taxon>
    </lineage>
</organism>